<reference evidence="1" key="1">
    <citation type="journal article" date="2018" name="BMC Genomics">
        <title>Comparative genomics of the wheat fungal pathogen Pyrenophora tritici-repentis reveals chromosomal variations and genome plasticity.</title>
        <authorList>
            <person name="Moolhuijzen P."/>
            <person name="See P.T."/>
            <person name="Hane J.K."/>
            <person name="Shi G."/>
            <person name="Liu Z."/>
            <person name="Oliver R.P."/>
            <person name="Moffat C.S."/>
        </authorList>
    </citation>
    <scope>NUCLEOTIDE SEQUENCE [LARGE SCALE GENOMIC DNA]</scope>
    <source>
        <strain evidence="1">M4</strain>
    </source>
</reference>
<dbReference type="AlphaFoldDB" id="A0A5M9LHU4"/>
<name>A0A5M9LHU4_9PLEO</name>
<dbReference type="RefSeq" id="XP_065964292.1">
    <property type="nucleotide sequence ID" value="XM_066105665.1"/>
</dbReference>
<evidence type="ECO:0000313" key="1">
    <source>
        <dbReference type="EMBL" id="KAF7574827.1"/>
    </source>
</evidence>
<dbReference type="EMBL" id="NQIK02000002">
    <property type="protein sequence ID" value="KAF7574827.1"/>
    <property type="molecule type" value="Genomic_DNA"/>
</dbReference>
<gene>
    <name evidence="1" type="ORF">PtrM4_064510</name>
</gene>
<accession>A0A5M9LHU4</accession>
<dbReference type="GeneID" id="90955533"/>
<dbReference type="Proteomes" id="UP000245464">
    <property type="component" value="Chromosome 2"/>
</dbReference>
<organism evidence="1 2">
    <name type="scientific">Pyrenophora tritici-repentis</name>
    <dbReference type="NCBI Taxonomy" id="45151"/>
    <lineage>
        <taxon>Eukaryota</taxon>
        <taxon>Fungi</taxon>
        <taxon>Dikarya</taxon>
        <taxon>Ascomycota</taxon>
        <taxon>Pezizomycotina</taxon>
        <taxon>Dothideomycetes</taxon>
        <taxon>Pleosporomycetidae</taxon>
        <taxon>Pleosporales</taxon>
        <taxon>Pleosporineae</taxon>
        <taxon>Pleosporaceae</taxon>
        <taxon>Pyrenophora</taxon>
    </lineage>
</organism>
<proteinExistence type="predicted"/>
<protein>
    <submittedName>
        <fullName evidence="1">Uncharacterized protein</fullName>
    </submittedName>
</protein>
<evidence type="ECO:0000313" key="2">
    <source>
        <dbReference type="Proteomes" id="UP000245464"/>
    </source>
</evidence>
<sequence>MALFVTLLATALPLACPPPKHANIAISPAYLSLNENPAHPTMW</sequence>
<comment type="caution">
    <text evidence="1">The sequence shown here is derived from an EMBL/GenBank/DDBJ whole genome shotgun (WGS) entry which is preliminary data.</text>
</comment>
<dbReference type="KEGG" id="ptrr:90955533"/>